<dbReference type="RefSeq" id="WP_175477142.1">
    <property type="nucleotide sequence ID" value="NZ_FNTX01000002.1"/>
</dbReference>
<evidence type="ECO:0000256" key="4">
    <source>
        <dbReference type="ARBA" id="ARBA00022723"/>
    </source>
</evidence>
<dbReference type="InterPro" id="IPR011008">
    <property type="entry name" value="Dimeric_a/b-barrel"/>
</dbReference>
<feature type="region of interest" description="Disordered" evidence="9">
    <location>
        <begin position="1"/>
        <end position="35"/>
    </location>
</feature>
<evidence type="ECO:0000256" key="8">
    <source>
        <dbReference type="ARBA" id="ARBA00025737"/>
    </source>
</evidence>
<keyword evidence="5" id="KW-0732">Signal</keyword>
<evidence type="ECO:0000256" key="1">
    <source>
        <dbReference type="ARBA" id="ARBA00001970"/>
    </source>
</evidence>
<dbReference type="GO" id="GO:0020037">
    <property type="term" value="F:heme binding"/>
    <property type="evidence" value="ECO:0007669"/>
    <property type="project" value="InterPro"/>
</dbReference>
<keyword evidence="3" id="KW-0349">Heme</keyword>
<dbReference type="STRING" id="648782.SAMN04488554_3133"/>
<dbReference type="PANTHER" id="PTHR30521">
    <property type="entry name" value="DEFERROCHELATASE/PEROXIDASE"/>
    <property type="match status" value="1"/>
</dbReference>
<dbReference type="InterPro" id="IPR048327">
    <property type="entry name" value="Dyp_perox_N"/>
</dbReference>
<dbReference type="GO" id="GO:0046872">
    <property type="term" value="F:metal ion binding"/>
    <property type="evidence" value="ECO:0007669"/>
    <property type="project" value="UniProtKB-KW"/>
</dbReference>
<keyword evidence="4" id="KW-0479">Metal-binding</keyword>
<comment type="similarity">
    <text evidence="8">Belongs to the DyP-type peroxidase family.</text>
</comment>
<evidence type="ECO:0000259" key="10">
    <source>
        <dbReference type="Pfam" id="PF04261"/>
    </source>
</evidence>
<evidence type="ECO:0000256" key="3">
    <source>
        <dbReference type="ARBA" id="ARBA00022617"/>
    </source>
</evidence>
<dbReference type="GO" id="GO:0005829">
    <property type="term" value="C:cytosol"/>
    <property type="evidence" value="ECO:0007669"/>
    <property type="project" value="TreeGrafter"/>
</dbReference>
<keyword evidence="13" id="KW-1185">Reference proteome</keyword>
<dbReference type="AlphaFoldDB" id="A0A1H5M3E9"/>
<evidence type="ECO:0000256" key="2">
    <source>
        <dbReference type="ARBA" id="ARBA00022559"/>
    </source>
</evidence>
<feature type="compositionally biased region" description="Low complexity" evidence="9">
    <location>
        <begin position="11"/>
        <end position="21"/>
    </location>
</feature>
<organism evidence="12 13">
    <name type="scientific">Ruania alba</name>
    <dbReference type="NCBI Taxonomy" id="648782"/>
    <lineage>
        <taxon>Bacteria</taxon>
        <taxon>Bacillati</taxon>
        <taxon>Actinomycetota</taxon>
        <taxon>Actinomycetes</taxon>
        <taxon>Micrococcales</taxon>
        <taxon>Ruaniaceae</taxon>
        <taxon>Ruania</taxon>
    </lineage>
</organism>
<dbReference type="PROSITE" id="PS51318">
    <property type="entry name" value="TAT"/>
    <property type="match status" value="1"/>
</dbReference>
<dbReference type="NCBIfam" id="TIGR01413">
    <property type="entry name" value="Dyp_perox_fam"/>
    <property type="match status" value="1"/>
</dbReference>
<reference evidence="13" key="1">
    <citation type="submission" date="2016-10" db="EMBL/GenBank/DDBJ databases">
        <authorList>
            <person name="Varghese N."/>
            <person name="Submissions S."/>
        </authorList>
    </citation>
    <scope>NUCLEOTIDE SEQUENCE [LARGE SCALE GENOMIC DNA]</scope>
    <source>
        <strain evidence="13">DSM 21368</strain>
    </source>
</reference>
<sequence length="412" mass="43000">MTGRPDHPESTDGTDTAASTAEIASPAGDLTPAAPPRRHVLRGLAIGAGSAGLGAVAATAWAGRSGPETHLREDVRAPVPVSPHGDHQAGIDRPATPPQHGCVTVLDLDRHGAPQVRSMLAAVGEEITRLTTTGTPELPDGPGDVTVTVGIGPAVVRSLRGPDVPGAQALPRFDSDADLDEQLSGGDLFLAVYGSDPNATADAMAAVTSAVGGGEVRWGQRCFRGPGQGTIVRNPLGFHDGVIVPRSTEELAENVWIPDGPAAGGTVLVVRRIVLDAEAFRSEPVARQEQIVGRRRSDGAPLSGGGLTDEVDLLAKTADGEFRTPARSHVRAAHPSFTGSQLMLRRGYAFDNGGADSGLLFMCFQRDLRTFVRTQQRLDDSDDLMDYTRVSASGAFLVLPGFTSDRPLGSTL</sequence>
<keyword evidence="2 12" id="KW-0575">Peroxidase</keyword>
<evidence type="ECO:0000313" key="12">
    <source>
        <dbReference type="EMBL" id="SEE83909.1"/>
    </source>
</evidence>
<evidence type="ECO:0000256" key="6">
    <source>
        <dbReference type="ARBA" id="ARBA00023002"/>
    </source>
</evidence>
<dbReference type="EMBL" id="FNTX01000002">
    <property type="protein sequence ID" value="SEE83909.1"/>
    <property type="molecule type" value="Genomic_DNA"/>
</dbReference>
<evidence type="ECO:0000256" key="9">
    <source>
        <dbReference type="SAM" id="MobiDB-lite"/>
    </source>
</evidence>
<dbReference type="PANTHER" id="PTHR30521:SF4">
    <property type="entry name" value="DEFERROCHELATASE"/>
    <property type="match status" value="1"/>
</dbReference>
<feature type="compositionally biased region" description="Basic and acidic residues" evidence="9">
    <location>
        <begin position="1"/>
        <end position="10"/>
    </location>
</feature>
<gene>
    <name evidence="12" type="ORF">SAMN04488554_3133</name>
</gene>
<protein>
    <submittedName>
        <fullName evidence="12">Dye decolorizing peroxidase</fullName>
    </submittedName>
</protein>
<evidence type="ECO:0000256" key="5">
    <source>
        <dbReference type="ARBA" id="ARBA00022729"/>
    </source>
</evidence>
<dbReference type="Proteomes" id="UP000199220">
    <property type="component" value="Unassembled WGS sequence"/>
</dbReference>
<evidence type="ECO:0000259" key="11">
    <source>
        <dbReference type="Pfam" id="PF20628"/>
    </source>
</evidence>
<dbReference type="InterPro" id="IPR048328">
    <property type="entry name" value="Dyp_perox_C"/>
</dbReference>
<evidence type="ECO:0000313" key="13">
    <source>
        <dbReference type="Proteomes" id="UP000199220"/>
    </source>
</evidence>
<dbReference type="InterPro" id="IPR006311">
    <property type="entry name" value="TAT_signal"/>
</dbReference>
<proteinExistence type="inferred from homology"/>
<feature type="domain" description="Dyp-type peroxidase C-terminal" evidence="11">
    <location>
        <begin position="233"/>
        <end position="401"/>
    </location>
</feature>
<dbReference type="PROSITE" id="PS51404">
    <property type="entry name" value="DYP_PEROXIDASE"/>
    <property type="match status" value="1"/>
</dbReference>
<dbReference type="GO" id="GO:0004601">
    <property type="term" value="F:peroxidase activity"/>
    <property type="evidence" value="ECO:0007669"/>
    <property type="project" value="UniProtKB-KW"/>
</dbReference>
<dbReference type="Pfam" id="PF04261">
    <property type="entry name" value="Dyp_perox_N"/>
    <property type="match status" value="1"/>
</dbReference>
<comment type="cofactor">
    <cofactor evidence="1">
        <name>heme b</name>
        <dbReference type="ChEBI" id="CHEBI:60344"/>
    </cofactor>
</comment>
<dbReference type="Pfam" id="PF20628">
    <property type="entry name" value="Dyp_perox_C"/>
    <property type="match status" value="1"/>
</dbReference>
<keyword evidence="7" id="KW-0408">Iron</keyword>
<evidence type="ECO:0000256" key="7">
    <source>
        <dbReference type="ARBA" id="ARBA00023004"/>
    </source>
</evidence>
<dbReference type="InterPro" id="IPR006314">
    <property type="entry name" value="Dyp_peroxidase"/>
</dbReference>
<dbReference type="SUPFAM" id="SSF54909">
    <property type="entry name" value="Dimeric alpha+beta barrel"/>
    <property type="match status" value="1"/>
</dbReference>
<feature type="domain" description="Dyp-type peroxidase N-terminal" evidence="10">
    <location>
        <begin position="89"/>
        <end position="223"/>
    </location>
</feature>
<keyword evidence="6" id="KW-0560">Oxidoreductase</keyword>
<accession>A0A1H5M3E9</accession>
<name>A0A1H5M3E9_9MICO</name>